<feature type="transmembrane region" description="Helical" evidence="1">
    <location>
        <begin position="271"/>
        <end position="292"/>
    </location>
</feature>
<feature type="transmembrane region" description="Helical" evidence="1">
    <location>
        <begin position="240"/>
        <end position="259"/>
    </location>
</feature>
<protein>
    <recommendedName>
        <fullName evidence="4">Transmembrane protein</fullName>
    </recommendedName>
</protein>
<gene>
    <name evidence="2" type="ORF">AK812_SmicGene1670</name>
</gene>
<keyword evidence="1" id="KW-0812">Transmembrane</keyword>
<accession>A0A1Q9F3C0</accession>
<sequence>MGLVLTAIDRNAHVAVRAAVESLVKKGVHTHWARSEQVCGATIRHLSTYSFTLMAAAFAACVLLDVALNHGSFGPRKLQDIRSQAIFFLQVHPNYRLPCIPTASFDIAADPGDGTDPQGMRWDMDVQLSQLPVSCCGVVWDFFHFYTNEYNWMNEATMSAGSDRLARLARSFRSWDVLACGCLAISAIIIIGASHAVHQTQWSCRQECPVDDEWPYNYWFERTEHECERSCGDWNLPFRLSQLALTLMFLAVSCLRPWVCTGCSCDEPSRCLVCLGCCALVPVALLLLPFLLMSGLACPTEGYVTDISQCDYVGLGIPLLRRETYILFFAGLILAACCCLAWARLLIPEKRDGAQPVVTQTAENEGEPTQIVGAPFEATGPRFKRLTTRIRSESKAGKPLKPGSLF</sequence>
<evidence type="ECO:0000313" key="3">
    <source>
        <dbReference type="Proteomes" id="UP000186817"/>
    </source>
</evidence>
<keyword evidence="3" id="KW-1185">Reference proteome</keyword>
<feature type="transmembrane region" description="Helical" evidence="1">
    <location>
        <begin position="49"/>
        <end position="68"/>
    </location>
</feature>
<organism evidence="2 3">
    <name type="scientific">Symbiodinium microadriaticum</name>
    <name type="common">Dinoflagellate</name>
    <name type="synonym">Zooxanthella microadriatica</name>
    <dbReference type="NCBI Taxonomy" id="2951"/>
    <lineage>
        <taxon>Eukaryota</taxon>
        <taxon>Sar</taxon>
        <taxon>Alveolata</taxon>
        <taxon>Dinophyceae</taxon>
        <taxon>Suessiales</taxon>
        <taxon>Symbiodiniaceae</taxon>
        <taxon>Symbiodinium</taxon>
    </lineage>
</organism>
<keyword evidence="1" id="KW-0472">Membrane</keyword>
<comment type="caution">
    <text evidence="2">The sequence shown here is derived from an EMBL/GenBank/DDBJ whole genome shotgun (WGS) entry which is preliminary data.</text>
</comment>
<feature type="transmembrane region" description="Helical" evidence="1">
    <location>
        <begin position="177"/>
        <end position="197"/>
    </location>
</feature>
<evidence type="ECO:0000313" key="2">
    <source>
        <dbReference type="EMBL" id="OLQ14183.1"/>
    </source>
</evidence>
<evidence type="ECO:0000256" key="1">
    <source>
        <dbReference type="SAM" id="Phobius"/>
    </source>
</evidence>
<dbReference type="Proteomes" id="UP000186817">
    <property type="component" value="Unassembled WGS sequence"/>
</dbReference>
<dbReference type="AlphaFoldDB" id="A0A1Q9F3C0"/>
<dbReference type="OrthoDB" id="439949at2759"/>
<name>A0A1Q9F3C0_SYMMI</name>
<reference evidence="2 3" key="1">
    <citation type="submission" date="2016-02" db="EMBL/GenBank/DDBJ databases">
        <title>Genome analysis of coral dinoflagellate symbionts highlights evolutionary adaptations to a symbiotic lifestyle.</title>
        <authorList>
            <person name="Aranda M."/>
            <person name="Li Y."/>
            <person name="Liew Y.J."/>
            <person name="Baumgarten S."/>
            <person name="Simakov O."/>
            <person name="Wilson M."/>
            <person name="Piel J."/>
            <person name="Ashoor H."/>
            <person name="Bougouffa S."/>
            <person name="Bajic V.B."/>
            <person name="Ryu T."/>
            <person name="Ravasi T."/>
            <person name="Bayer T."/>
            <person name="Micklem G."/>
            <person name="Kim H."/>
            <person name="Bhak J."/>
            <person name="Lajeunesse T.C."/>
            <person name="Voolstra C.R."/>
        </authorList>
    </citation>
    <scope>NUCLEOTIDE SEQUENCE [LARGE SCALE GENOMIC DNA]</scope>
    <source>
        <strain evidence="2 3">CCMP2467</strain>
    </source>
</reference>
<dbReference type="SUPFAM" id="SSF81631">
    <property type="entry name" value="PAP/OAS1 substrate-binding domain"/>
    <property type="match status" value="1"/>
</dbReference>
<dbReference type="Gene3D" id="1.10.1410.10">
    <property type="match status" value="1"/>
</dbReference>
<feature type="transmembrane region" description="Helical" evidence="1">
    <location>
        <begin position="325"/>
        <end position="347"/>
    </location>
</feature>
<proteinExistence type="predicted"/>
<dbReference type="EMBL" id="LSRX01000018">
    <property type="protein sequence ID" value="OLQ14183.1"/>
    <property type="molecule type" value="Genomic_DNA"/>
</dbReference>
<evidence type="ECO:0008006" key="4">
    <source>
        <dbReference type="Google" id="ProtNLM"/>
    </source>
</evidence>
<keyword evidence="1" id="KW-1133">Transmembrane helix</keyword>